<evidence type="ECO:0000313" key="1">
    <source>
        <dbReference type="EMBL" id="KAH8040211.1"/>
    </source>
</evidence>
<accession>A0A9J6F0Q6</accession>
<gene>
    <name evidence="1" type="ORF">HPB51_009759</name>
</gene>
<dbReference type="AlphaFoldDB" id="A0A9J6F0Q6"/>
<organism evidence="1 2">
    <name type="scientific">Rhipicephalus microplus</name>
    <name type="common">Cattle tick</name>
    <name type="synonym">Boophilus microplus</name>
    <dbReference type="NCBI Taxonomy" id="6941"/>
    <lineage>
        <taxon>Eukaryota</taxon>
        <taxon>Metazoa</taxon>
        <taxon>Ecdysozoa</taxon>
        <taxon>Arthropoda</taxon>
        <taxon>Chelicerata</taxon>
        <taxon>Arachnida</taxon>
        <taxon>Acari</taxon>
        <taxon>Parasitiformes</taxon>
        <taxon>Ixodida</taxon>
        <taxon>Ixodoidea</taxon>
        <taxon>Ixodidae</taxon>
        <taxon>Rhipicephalinae</taxon>
        <taxon>Rhipicephalus</taxon>
        <taxon>Boophilus</taxon>
    </lineage>
</organism>
<protein>
    <submittedName>
        <fullName evidence="1">Uncharacterized protein</fullName>
    </submittedName>
</protein>
<comment type="caution">
    <text evidence="1">The sequence shown here is derived from an EMBL/GenBank/DDBJ whole genome shotgun (WGS) entry which is preliminary data.</text>
</comment>
<reference evidence="1" key="1">
    <citation type="journal article" date="2020" name="Cell">
        <title>Large-Scale Comparative Analyses of Tick Genomes Elucidate Their Genetic Diversity and Vector Capacities.</title>
        <authorList>
            <consortium name="Tick Genome and Microbiome Consortium (TIGMIC)"/>
            <person name="Jia N."/>
            <person name="Wang J."/>
            <person name="Shi W."/>
            <person name="Du L."/>
            <person name="Sun Y."/>
            <person name="Zhan W."/>
            <person name="Jiang J.F."/>
            <person name="Wang Q."/>
            <person name="Zhang B."/>
            <person name="Ji P."/>
            <person name="Bell-Sakyi L."/>
            <person name="Cui X.M."/>
            <person name="Yuan T.T."/>
            <person name="Jiang B.G."/>
            <person name="Yang W.F."/>
            <person name="Lam T.T."/>
            <person name="Chang Q.C."/>
            <person name="Ding S.J."/>
            <person name="Wang X.J."/>
            <person name="Zhu J.G."/>
            <person name="Ruan X.D."/>
            <person name="Zhao L."/>
            <person name="Wei J.T."/>
            <person name="Ye R.Z."/>
            <person name="Que T.C."/>
            <person name="Du C.H."/>
            <person name="Zhou Y.H."/>
            <person name="Cheng J.X."/>
            <person name="Dai P.F."/>
            <person name="Guo W.B."/>
            <person name="Han X.H."/>
            <person name="Huang E.J."/>
            <person name="Li L.F."/>
            <person name="Wei W."/>
            <person name="Gao Y.C."/>
            <person name="Liu J.Z."/>
            <person name="Shao H.Z."/>
            <person name="Wang X."/>
            <person name="Wang C.C."/>
            <person name="Yang T.C."/>
            <person name="Huo Q.B."/>
            <person name="Li W."/>
            <person name="Chen H.Y."/>
            <person name="Chen S.E."/>
            <person name="Zhou L.G."/>
            <person name="Ni X.B."/>
            <person name="Tian J.H."/>
            <person name="Sheng Y."/>
            <person name="Liu T."/>
            <person name="Pan Y.S."/>
            <person name="Xia L.Y."/>
            <person name="Li J."/>
            <person name="Zhao F."/>
            <person name="Cao W.C."/>
        </authorList>
    </citation>
    <scope>NUCLEOTIDE SEQUENCE</scope>
    <source>
        <strain evidence="1">Rmic-2018</strain>
    </source>
</reference>
<keyword evidence="2" id="KW-1185">Reference proteome</keyword>
<proteinExistence type="predicted"/>
<name>A0A9J6F0Q6_RHIMP</name>
<dbReference type="Proteomes" id="UP000821866">
    <property type="component" value="Chromosome 1"/>
</dbReference>
<sequence length="102" mass="11152">MVAGAWWNVTATTIQNFWKKAGPVLIPHEVGSEEASEESDAGSMWQEIAERLAIYASVTFEDFVECDSEAYTSAELMIDDIVSAVHSDEDSSDEDANGEDDS</sequence>
<reference evidence="1" key="2">
    <citation type="submission" date="2021-09" db="EMBL/GenBank/DDBJ databases">
        <authorList>
            <person name="Jia N."/>
            <person name="Wang J."/>
            <person name="Shi W."/>
            <person name="Du L."/>
            <person name="Sun Y."/>
            <person name="Zhan W."/>
            <person name="Jiang J."/>
            <person name="Wang Q."/>
            <person name="Zhang B."/>
            <person name="Ji P."/>
            <person name="Sakyi L.B."/>
            <person name="Cui X."/>
            <person name="Yuan T."/>
            <person name="Jiang B."/>
            <person name="Yang W."/>
            <person name="Lam T.T.-Y."/>
            <person name="Chang Q."/>
            <person name="Ding S."/>
            <person name="Wang X."/>
            <person name="Zhu J."/>
            <person name="Ruan X."/>
            <person name="Zhao L."/>
            <person name="Wei J."/>
            <person name="Que T."/>
            <person name="Du C."/>
            <person name="Cheng J."/>
            <person name="Dai P."/>
            <person name="Han X."/>
            <person name="Huang E."/>
            <person name="Gao Y."/>
            <person name="Liu J."/>
            <person name="Shao H."/>
            <person name="Ye R."/>
            <person name="Li L."/>
            <person name="Wei W."/>
            <person name="Wang X."/>
            <person name="Wang C."/>
            <person name="Huo Q."/>
            <person name="Li W."/>
            <person name="Guo W."/>
            <person name="Chen H."/>
            <person name="Chen S."/>
            <person name="Zhou L."/>
            <person name="Zhou L."/>
            <person name="Ni X."/>
            <person name="Tian J."/>
            <person name="Zhou Y."/>
            <person name="Sheng Y."/>
            <person name="Liu T."/>
            <person name="Pan Y."/>
            <person name="Xia L."/>
            <person name="Li J."/>
            <person name="Zhao F."/>
            <person name="Cao W."/>
        </authorList>
    </citation>
    <scope>NUCLEOTIDE SEQUENCE</scope>
    <source>
        <strain evidence="1">Rmic-2018</strain>
        <tissue evidence="1">Larvae</tissue>
    </source>
</reference>
<evidence type="ECO:0000313" key="2">
    <source>
        <dbReference type="Proteomes" id="UP000821866"/>
    </source>
</evidence>
<dbReference type="EMBL" id="JABSTU010000001">
    <property type="protein sequence ID" value="KAH8040211.1"/>
    <property type="molecule type" value="Genomic_DNA"/>
</dbReference>